<gene>
    <name evidence="1" type="ORF">QQF64_006855</name>
</gene>
<reference evidence="1 2" key="1">
    <citation type="submission" date="2023-09" db="EMBL/GenBank/DDBJ databases">
        <authorList>
            <person name="Wang M."/>
        </authorList>
    </citation>
    <scope>NUCLEOTIDE SEQUENCE [LARGE SCALE GENOMIC DNA]</scope>
    <source>
        <strain evidence="1">GT-2023</strain>
        <tissue evidence="1">Liver</tissue>
    </source>
</reference>
<keyword evidence="2" id="KW-1185">Reference proteome</keyword>
<comment type="caution">
    <text evidence="1">The sequence shown here is derived from an EMBL/GenBank/DDBJ whole genome shotgun (WGS) entry which is preliminary data.</text>
</comment>
<organism evidence="1 2">
    <name type="scientific">Cirrhinus molitorella</name>
    <name type="common">mud carp</name>
    <dbReference type="NCBI Taxonomy" id="172907"/>
    <lineage>
        <taxon>Eukaryota</taxon>
        <taxon>Metazoa</taxon>
        <taxon>Chordata</taxon>
        <taxon>Craniata</taxon>
        <taxon>Vertebrata</taxon>
        <taxon>Euteleostomi</taxon>
        <taxon>Actinopterygii</taxon>
        <taxon>Neopterygii</taxon>
        <taxon>Teleostei</taxon>
        <taxon>Ostariophysi</taxon>
        <taxon>Cypriniformes</taxon>
        <taxon>Cyprinidae</taxon>
        <taxon>Labeoninae</taxon>
        <taxon>Labeonini</taxon>
        <taxon>Cirrhinus</taxon>
    </lineage>
</organism>
<dbReference type="Proteomes" id="UP001558613">
    <property type="component" value="Unassembled WGS sequence"/>
</dbReference>
<accession>A0ABR3M909</accession>
<protein>
    <submittedName>
        <fullName evidence="1">Uncharacterized protein</fullName>
    </submittedName>
</protein>
<evidence type="ECO:0000313" key="2">
    <source>
        <dbReference type="Proteomes" id="UP001558613"/>
    </source>
</evidence>
<dbReference type="EMBL" id="JAYMGO010000014">
    <property type="protein sequence ID" value="KAL1261590.1"/>
    <property type="molecule type" value="Genomic_DNA"/>
</dbReference>
<name>A0ABR3M909_9TELE</name>
<evidence type="ECO:0000313" key="1">
    <source>
        <dbReference type="EMBL" id="KAL1261590.1"/>
    </source>
</evidence>
<proteinExistence type="predicted"/>
<sequence length="66" mass="7128">MKRHSACFYTFPISVTEFSSPAGFNDSPPSVFLSRSMEKLSSSSPAAGERSLAISSVKLTAQTIHF</sequence>